<dbReference type="Proteomes" id="UP000717696">
    <property type="component" value="Unassembled WGS sequence"/>
</dbReference>
<sequence length="347" mass="39054">MPNKSRLDRVFARLLQNHPYGWALYKKATAEDLRPGCCGYFDVDGDWHTLVDLMGKPEDLIQQGWKAPGDKFKGVEKKPETLIWGPKQSKSVVSFKIGGEVGVPVVVAPIEPSINLSFTCEGEEGAVLATQNPVLRNRIGDETAAMQWMKDNTAEILRQYRPIVERHGVWIVTKTCTARRCGVAVMTSKSSKAELGFGVSAPGLFTLKPTSSWASNKGNLATEIHEDEKGVVAFVSGIYFSKKLFTSSLKYASEQEKQRDKIFRGGYEEDEDDEEYGQGAGQTSDGYEEEYGQGAGGGPMDKRRKNMDKRRKNMDKRRKNMDKRRKNMDKEKRMDKTRTTMTRKSLT</sequence>
<dbReference type="AlphaFoldDB" id="A0A9P9ECG4"/>
<gene>
    <name evidence="2" type="ORF">B0J13DRAFT_528719</name>
</gene>
<reference evidence="2" key="1">
    <citation type="journal article" date="2021" name="Nat. Commun.">
        <title>Genetic determinants of endophytism in the Arabidopsis root mycobiome.</title>
        <authorList>
            <person name="Mesny F."/>
            <person name="Miyauchi S."/>
            <person name="Thiergart T."/>
            <person name="Pickel B."/>
            <person name="Atanasova L."/>
            <person name="Karlsson M."/>
            <person name="Huettel B."/>
            <person name="Barry K.W."/>
            <person name="Haridas S."/>
            <person name="Chen C."/>
            <person name="Bauer D."/>
            <person name="Andreopoulos W."/>
            <person name="Pangilinan J."/>
            <person name="LaButti K."/>
            <person name="Riley R."/>
            <person name="Lipzen A."/>
            <person name="Clum A."/>
            <person name="Drula E."/>
            <person name="Henrissat B."/>
            <person name="Kohler A."/>
            <person name="Grigoriev I.V."/>
            <person name="Martin F.M."/>
            <person name="Hacquard S."/>
        </authorList>
    </citation>
    <scope>NUCLEOTIDE SEQUENCE</scope>
    <source>
        <strain evidence="2">MPI-CAGE-AT-0021</strain>
    </source>
</reference>
<dbReference type="OrthoDB" id="2883672at2759"/>
<accession>A0A9P9ECG4</accession>
<feature type="compositionally biased region" description="Basic and acidic residues" evidence="1">
    <location>
        <begin position="328"/>
        <end position="338"/>
    </location>
</feature>
<feature type="compositionally biased region" description="Basic residues" evidence="1">
    <location>
        <begin position="302"/>
        <end position="327"/>
    </location>
</feature>
<dbReference type="EMBL" id="JAGMUU010000017">
    <property type="protein sequence ID" value="KAH7134616.1"/>
    <property type="molecule type" value="Genomic_DNA"/>
</dbReference>
<feature type="region of interest" description="Disordered" evidence="1">
    <location>
        <begin position="267"/>
        <end position="347"/>
    </location>
</feature>
<evidence type="ECO:0000313" key="2">
    <source>
        <dbReference type="EMBL" id="KAH7134616.1"/>
    </source>
</evidence>
<keyword evidence="3" id="KW-1185">Reference proteome</keyword>
<name>A0A9P9ECG4_9HYPO</name>
<comment type="caution">
    <text evidence="2">The sequence shown here is derived from an EMBL/GenBank/DDBJ whole genome shotgun (WGS) entry which is preliminary data.</text>
</comment>
<organism evidence="2 3">
    <name type="scientific">Dactylonectria estremocensis</name>
    <dbReference type="NCBI Taxonomy" id="1079267"/>
    <lineage>
        <taxon>Eukaryota</taxon>
        <taxon>Fungi</taxon>
        <taxon>Dikarya</taxon>
        <taxon>Ascomycota</taxon>
        <taxon>Pezizomycotina</taxon>
        <taxon>Sordariomycetes</taxon>
        <taxon>Hypocreomycetidae</taxon>
        <taxon>Hypocreales</taxon>
        <taxon>Nectriaceae</taxon>
        <taxon>Dactylonectria</taxon>
    </lineage>
</organism>
<proteinExistence type="predicted"/>
<protein>
    <submittedName>
        <fullName evidence="2">Uncharacterized protein</fullName>
    </submittedName>
</protein>
<evidence type="ECO:0000313" key="3">
    <source>
        <dbReference type="Proteomes" id="UP000717696"/>
    </source>
</evidence>
<evidence type="ECO:0000256" key="1">
    <source>
        <dbReference type="SAM" id="MobiDB-lite"/>
    </source>
</evidence>